<feature type="transmembrane region" description="Helical" evidence="2">
    <location>
        <begin position="12"/>
        <end position="29"/>
    </location>
</feature>
<evidence type="ECO:0008006" key="5">
    <source>
        <dbReference type="Google" id="ProtNLM"/>
    </source>
</evidence>
<dbReference type="OrthoDB" id="1115172at2"/>
<gene>
    <name evidence="3" type="ORF">Q765_00885</name>
</gene>
<keyword evidence="2" id="KW-1133">Transmembrane helix</keyword>
<keyword evidence="1" id="KW-0175">Coiled coil</keyword>
<sequence>MESQKSNSSLKAIIVVLAILLVGSLAYMYKMSTDNEKIEKGHLSEKETLVKELEAAKESYDAAIAENTGLKGDLETERAKIVELLEKVKKADGTTASLAHYRTDYIKLKREHDQLIAQVKKLKEENGSLTTQRDSSRTALDESKRYIDTLATKNDNLSKTVEKAQKLSLVNLKAQSFKERSSGKLVETEKARRVDVIKISFTIAANEVATAGDKQYYVQVIDPKNNVIGEKKTESFGDSSLTYSFITNATYQNKNMEVSQTVKGEDFAKGLYTVNVFDKGVAVANSTFTLK</sequence>
<organism evidence="3 4">
    <name type="scientific">Flavobacterium rivuli WB 3.3-2 = DSM 21788</name>
    <dbReference type="NCBI Taxonomy" id="1121895"/>
    <lineage>
        <taxon>Bacteria</taxon>
        <taxon>Pseudomonadati</taxon>
        <taxon>Bacteroidota</taxon>
        <taxon>Flavobacteriia</taxon>
        <taxon>Flavobacteriales</taxon>
        <taxon>Flavobacteriaceae</taxon>
        <taxon>Flavobacterium</taxon>
    </lineage>
</organism>
<dbReference type="RefSeq" id="WP_020211505.1">
    <property type="nucleotide sequence ID" value="NZ_JRLX01000001.1"/>
</dbReference>
<reference evidence="3 4" key="1">
    <citation type="submission" date="2013-09" db="EMBL/GenBank/DDBJ databases">
        <authorList>
            <person name="Zeng Z."/>
            <person name="Chen C."/>
        </authorList>
    </citation>
    <scope>NUCLEOTIDE SEQUENCE [LARGE SCALE GENOMIC DNA]</scope>
    <source>
        <strain evidence="3 4">WB 3.3-2</strain>
    </source>
</reference>
<accession>A0A0A2MAJ7</accession>
<protein>
    <recommendedName>
        <fullName evidence="5">Chromosome partitioning protein ParA</fullName>
    </recommendedName>
</protein>
<evidence type="ECO:0000313" key="3">
    <source>
        <dbReference type="EMBL" id="KGO88493.1"/>
    </source>
</evidence>
<evidence type="ECO:0000313" key="4">
    <source>
        <dbReference type="Proteomes" id="UP000030152"/>
    </source>
</evidence>
<feature type="coiled-coil region" evidence="1">
    <location>
        <begin position="98"/>
        <end position="167"/>
    </location>
</feature>
<evidence type="ECO:0000256" key="1">
    <source>
        <dbReference type="SAM" id="Coils"/>
    </source>
</evidence>
<dbReference type="Proteomes" id="UP000030152">
    <property type="component" value="Unassembled WGS sequence"/>
</dbReference>
<keyword evidence="2" id="KW-0472">Membrane</keyword>
<proteinExistence type="predicted"/>
<keyword evidence="2" id="KW-0812">Transmembrane</keyword>
<dbReference type="STRING" id="1121895.GCA_000378485_00383"/>
<name>A0A0A2MAJ7_9FLAO</name>
<comment type="caution">
    <text evidence="3">The sequence shown here is derived from an EMBL/GenBank/DDBJ whole genome shotgun (WGS) entry which is preliminary data.</text>
</comment>
<dbReference type="EMBL" id="JRLX01000001">
    <property type="protein sequence ID" value="KGO88493.1"/>
    <property type="molecule type" value="Genomic_DNA"/>
</dbReference>
<evidence type="ECO:0000256" key="2">
    <source>
        <dbReference type="SAM" id="Phobius"/>
    </source>
</evidence>
<dbReference type="AlphaFoldDB" id="A0A0A2MAJ7"/>
<dbReference type="eggNOG" id="COG4768">
    <property type="taxonomic scope" value="Bacteria"/>
</dbReference>
<keyword evidence="4" id="KW-1185">Reference proteome</keyword>